<dbReference type="Proteomes" id="UP001202827">
    <property type="component" value="Unassembled WGS sequence"/>
</dbReference>
<evidence type="ECO:0000313" key="1">
    <source>
        <dbReference type="EMBL" id="MCK8780450.1"/>
    </source>
</evidence>
<dbReference type="EMBL" id="JALPRY010000012">
    <property type="protein sequence ID" value="MCK8780450.1"/>
    <property type="molecule type" value="Genomic_DNA"/>
</dbReference>
<protein>
    <submittedName>
        <fullName evidence="1">Uncharacterized protein</fullName>
    </submittedName>
</protein>
<evidence type="ECO:0000313" key="2">
    <source>
        <dbReference type="Proteomes" id="UP001202827"/>
    </source>
</evidence>
<name>A0ABT0IRF2_9HYPH</name>
<gene>
    <name evidence="1" type="ORF">M0654_10685</name>
</gene>
<dbReference type="RefSeq" id="WP_248683085.1">
    <property type="nucleotide sequence ID" value="NZ_JALPRY010000012.1"/>
</dbReference>
<comment type="caution">
    <text evidence="1">The sequence shown here is derived from an EMBL/GenBank/DDBJ whole genome shotgun (WGS) entry which is preliminary data.</text>
</comment>
<accession>A0ABT0IRF2</accession>
<proteinExistence type="predicted"/>
<organism evidence="1 2">
    <name type="scientific">Neorhizobium turbinariae</name>
    <dbReference type="NCBI Taxonomy" id="2937795"/>
    <lineage>
        <taxon>Bacteria</taxon>
        <taxon>Pseudomonadati</taxon>
        <taxon>Pseudomonadota</taxon>
        <taxon>Alphaproteobacteria</taxon>
        <taxon>Hyphomicrobiales</taxon>
        <taxon>Rhizobiaceae</taxon>
        <taxon>Rhizobium/Agrobacterium group</taxon>
        <taxon>Neorhizobium</taxon>
    </lineage>
</organism>
<reference evidence="1 2" key="1">
    <citation type="submission" date="2022-04" db="EMBL/GenBank/DDBJ databases">
        <title>Rhizobium coralii sp. nov., isolated from coral Turbinaria peltata.</title>
        <authorList>
            <person name="Sun H."/>
        </authorList>
    </citation>
    <scope>NUCLEOTIDE SEQUENCE [LARGE SCALE GENOMIC DNA]</scope>
    <source>
        <strain evidence="1 2">NTR19</strain>
    </source>
</reference>
<keyword evidence="2" id="KW-1185">Reference proteome</keyword>
<sequence>MAEIVILNKWRSEHAARKPEIRIGEDKPSAQVLLFTGVRYERYGDWLNSRPENQAVAAE</sequence>